<dbReference type="EMBL" id="JASCZI010272825">
    <property type="protein sequence ID" value="MED6223604.1"/>
    <property type="molecule type" value="Genomic_DNA"/>
</dbReference>
<protein>
    <submittedName>
        <fullName evidence="2">Uncharacterized protein</fullName>
    </submittedName>
</protein>
<name>A0ABU6ZNS4_9FABA</name>
<dbReference type="Proteomes" id="UP001341840">
    <property type="component" value="Unassembled WGS sequence"/>
</dbReference>
<accession>A0ABU6ZNS4</accession>
<feature type="transmembrane region" description="Helical" evidence="1">
    <location>
        <begin position="23"/>
        <end position="47"/>
    </location>
</feature>
<evidence type="ECO:0000313" key="2">
    <source>
        <dbReference type="EMBL" id="MED6223604.1"/>
    </source>
</evidence>
<keyword evidence="1" id="KW-1133">Transmembrane helix</keyword>
<gene>
    <name evidence="2" type="ORF">PIB30_075526</name>
</gene>
<sequence>IIGQDRSSGLDVRLEGCLSLKTFMFLLQIFVLFLLLLLFTCGITVLLTAP</sequence>
<organism evidence="2 3">
    <name type="scientific">Stylosanthes scabra</name>
    <dbReference type="NCBI Taxonomy" id="79078"/>
    <lineage>
        <taxon>Eukaryota</taxon>
        <taxon>Viridiplantae</taxon>
        <taxon>Streptophyta</taxon>
        <taxon>Embryophyta</taxon>
        <taxon>Tracheophyta</taxon>
        <taxon>Spermatophyta</taxon>
        <taxon>Magnoliopsida</taxon>
        <taxon>eudicotyledons</taxon>
        <taxon>Gunneridae</taxon>
        <taxon>Pentapetalae</taxon>
        <taxon>rosids</taxon>
        <taxon>fabids</taxon>
        <taxon>Fabales</taxon>
        <taxon>Fabaceae</taxon>
        <taxon>Papilionoideae</taxon>
        <taxon>50 kb inversion clade</taxon>
        <taxon>dalbergioids sensu lato</taxon>
        <taxon>Dalbergieae</taxon>
        <taxon>Pterocarpus clade</taxon>
        <taxon>Stylosanthes</taxon>
    </lineage>
</organism>
<comment type="caution">
    <text evidence="2">The sequence shown here is derived from an EMBL/GenBank/DDBJ whole genome shotgun (WGS) entry which is preliminary data.</text>
</comment>
<evidence type="ECO:0000256" key="1">
    <source>
        <dbReference type="SAM" id="Phobius"/>
    </source>
</evidence>
<reference evidence="2 3" key="1">
    <citation type="journal article" date="2023" name="Plants (Basel)">
        <title>Bridging the Gap: Combining Genomics and Transcriptomics Approaches to Understand Stylosanthes scabra, an Orphan Legume from the Brazilian Caatinga.</title>
        <authorList>
            <person name="Ferreira-Neto J.R.C."/>
            <person name="da Silva M.D."/>
            <person name="Binneck E."/>
            <person name="de Melo N.F."/>
            <person name="da Silva R.H."/>
            <person name="de Melo A.L.T.M."/>
            <person name="Pandolfi V."/>
            <person name="Bustamante F.O."/>
            <person name="Brasileiro-Vidal A.C."/>
            <person name="Benko-Iseppon A.M."/>
        </authorList>
    </citation>
    <scope>NUCLEOTIDE SEQUENCE [LARGE SCALE GENOMIC DNA]</scope>
    <source>
        <tissue evidence="2">Leaves</tissue>
    </source>
</reference>
<keyword evidence="3" id="KW-1185">Reference proteome</keyword>
<keyword evidence="1" id="KW-0812">Transmembrane</keyword>
<evidence type="ECO:0000313" key="3">
    <source>
        <dbReference type="Proteomes" id="UP001341840"/>
    </source>
</evidence>
<feature type="non-terminal residue" evidence="2">
    <location>
        <position position="1"/>
    </location>
</feature>
<proteinExistence type="predicted"/>
<keyword evidence="1" id="KW-0472">Membrane</keyword>